<dbReference type="EMBL" id="GEDV01005593">
    <property type="protein sequence ID" value="JAP82964.1"/>
    <property type="molecule type" value="Transcribed_RNA"/>
</dbReference>
<evidence type="ECO:0000256" key="1">
    <source>
        <dbReference type="SAM" id="SignalP"/>
    </source>
</evidence>
<evidence type="ECO:0000313" key="2">
    <source>
        <dbReference type="EMBL" id="JAP82964.1"/>
    </source>
</evidence>
<protein>
    <recommendedName>
        <fullName evidence="3">Secreted protein</fullName>
    </recommendedName>
</protein>
<feature type="signal peptide" evidence="1">
    <location>
        <begin position="1"/>
        <end position="15"/>
    </location>
</feature>
<dbReference type="AlphaFoldDB" id="A0A131YUT2"/>
<sequence length="121" mass="13168">MILFIFLFVGGVLDGLRISTALSPFECFFGNQLSRGFFHRFISPSCLSLASMRAIKRPCVQSDSSVVSSALCVHLLGIRLCVCEFSTVCLSFCIGKSALNMSQLAQATVLAKYTSKGCMQH</sequence>
<keyword evidence="1" id="KW-0732">Signal</keyword>
<proteinExistence type="predicted"/>
<organism evidence="2">
    <name type="scientific">Rhipicephalus appendiculatus</name>
    <name type="common">Brown ear tick</name>
    <dbReference type="NCBI Taxonomy" id="34631"/>
    <lineage>
        <taxon>Eukaryota</taxon>
        <taxon>Metazoa</taxon>
        <taxon>Ecdysozoa</taxon>
        <taxon>Arthropoda</taxon>
        <taxon>Chelicerata</taxon>
        <taxon>Arachnida</taxon>
        <taxon>Acari</taxon>
        <taxon>Parasitiformes</taxon>
        <taxon>Ixodida</taxon>
        <taxon>Ixodoidea</taxon>
        <taxon>Ixodidae</taxon>
        <taxon>Rhipicephalinae</taxon>
        <taxon>Rhipicephalus</taxon>
        <taxon>Rhipicephalus</taxon>
    </lineage>
</organism>
<evidence type="ECO:0008006" key="3">
    <source>
        <dbReference type="Google" id="ProtNLM"/>
    </source>
</evidence>
<feature type="chain" id="PRO_5012994989" description="Secreted protein" evidence="1">
    <location>
        <begin position="16"/>
        <end position="121"/>
    </location>
</feature>
<name>A0A131YUT2_RHIAP</name>
<reference evidence="2" key="1">
    <citation type="journal article" date="2016" name="Ticks Tick Borne Dis.">
        <title>De novo assembly and annotation of the salivary gland transcriptome of Rhipicephalus appendiculatus male and female ticks during blood feeding.</title>
        <authorList>
            <person name="de Castro M.H."/>
            <person name="de Klerk D."/>
            <person name="Pienaar R."/>
            <person name="Latif A.A."/>
            <person name="Rees D.J."/>
            <person name="Mans B.J."/>
        </authorList>
    </citation>
    <scope>NUCLEOTIDE SEQUENCE</scope>
    <source>
        <tissue evidence="2">Salivary glands</tissue>
    </source>
</reference>
<accession>A0A131YUT2</accession>